<proteinExistence type="predicted"/>
<organism evidence="1 2">
    <name type="scientific">Candidatus Brennerbacteria bacterium CG_4_8_14_3_um_filter_43_14</name>
    <dbReference type="NCBI Taxonomy" id="1974521"/>
    <lineage>
        <taxon>Bacteria</taxon>
        <taxon>Candidatus Brenneribacteriota</taxon>
    </lineage>
</organism>
<dbReference type="Proteomes" id="UP000236842">
    <property type="component" value="Unassembled WGS sequence"/>
</dbReference>
<evidence type="ECO:0000313" key="1">
    <source>
        <dbReference type="EMBL" id="PIX29408.1"/>
    </source>
</evidence>
<evidence type="ECO:0000313" key="2">
    <source>
        <dbReference type="Proteomes" id="UP000236842"/>
    </source>
</evidence>
<comment type="caution">
    <text evidence="1">The sequence shown here is derived from an EMBL/GenBank/DDBJ whole genome shotgun (WGS) entry which is preliminary data.</text>
</comment>
<sequence>MAKIVNWYNFERKLKDKKLLLFSPLDVRRLFGVSKVAATFLVYRYTQRGFIKRVKNGLYVFSDSLPPDLYLANKIYEPSYVSLEFALSYHRVIPETVYEITSVTTKATRRFSTLGKSFTYRSMKKAAFTGYVSKRQGDINYLIADPEKAFVDLNYFRIINRQKPISRFDKEKINLLKALRYAKLFKNNKLIGVIKTTLKNI</sequence>
<dbReference type="AlphaFoldDB" id="A0A2H9N671"/>
<name>A0A2H9N671_9BACT</name>
<protein>
    <recommendedName>
        <fullName evidence="3">AbiEi antitoxin C-terminal domain-containing protein</fullName>
    </recommendedName>
</protein>
<reference evidence="2" key="1">
    <citation type="submission" date="2017-09" db="EMBL/GenBank/DDBJ databases">
        <title>Depth-based differentiation of microbial function through sediment-hosted aquifers and enrichment of novel symbionts in the deep terrestrial subsurface.</title>
        <authorList>
            <person name="Probst A.J."/>
            <person name="Ladd B."/>
            <person name="Jarett J.K."/>
            <person name="Geller-Mcgrath D.E."/>
            <person name="Sieber C.M.K."/>
            <person name="Emerson J.B."/>
            <person name="Anantharaman K."/>
            <person name="Thomas B.C."/>
            <person name="Malmstrom R."/>
            <person name="Stieglmeier M."/>
            <person name="Klingl A."/>
            <person name="Woyke T."/>
            <person name="Ryan C.M."/>
            <person name="Banfield J.F."/>
        </authorList>
    </citation>
    <scope>NUCLEOTIDE SEQUENCE [LARGE SCALE GENOMIC DNA]</scope>
</reference>
<gene>
    <name evidence="1" type="ORF">COZ64_00055</name>
</gene>
<evidence type="ECO:0008006" key="3">
    <source>
        <dbReference type="Google" id="ProtNLM"/>
    </source>
</evidence>
<dbReference type="EMBL" id="PFIJ01000001">
    <property type="protein sequence ID" value="PIX29408.1"/>
    <property type="molecule type" value="Genomic_DNA"/>
</dbReference>
<accession>A0A2H9N671</accession>